<sequence length="99" mass="10581">MTGIAMKQRDVNPPIVESDIPDALPATSTDSRGTVIRRHAVEILNYFGNCPCCGYAAQAAMMINVYADSSTTREPIGRCSLPCGWTGPVEVTTMTTATI</sequence>
<accession>A0ABW6THX7</accession>
<dbReference type="Proteomes" id="UP001602089">
    <property type="component" value="Unassembled WGS sequence"/>
</dbReference>
<protein>
    <submittedName>
        <fullName evidence="2">Uncharacterized protein</fullName>
    </submittedName>
</protein>
<name>A0ABW6THX7_9NOCA</name>
<gene>
    <name evidence="2" type="ORF">ACFYY5_18520</name>
</gene>
<evidence type="ECO:0000313" key="2">
    <source>
        <dbReference type="EMBL" id="MFF4024837.1"/>
    </source>
</evidence>
<keyword evidence="3" id="KW-1185">Reference proteome</keyword>
<dbReference type="EMBL" id="JBIATK010000005">
    <property type="protein sequence ID" value="MFF4024837.1"/>
    <property type="molecule type" value="Genomic_DNA"/>
</dbReference>
<proteinExistence type="predicted"/>
<dbReference type="RefSeq" id="WP_146165158.1">
    <property type="nucleotide sequence ID" value="NZ_JBIATK010000005.1"/>
</dbReference>
<feature type="region of interest" description="Disordered" evidence="1">
    <location>
        <begin position="1"/>
        <end position="29"/>
    </location>
</feature>
<comment type="caution">
    <text evidence="2">The sequence shown here is derived from an EMBL/GenBank/DDBJ whole genome shotgun (WGS) entry which is preliminary data.</text>
</comment>
<organism evidence="2 3">
    <name type="scientific">Nocardia elegans</name>
    <dbReference type="NCBI Taxonomy" id="300029"/>
    <lineage>
        <taxon>Bacteria</taxon>
        <taxon>Bacillati</taxon>
        <taxon>Actinomycetota</taxon>
        <taxon>Actinomycetes</taxon>
        <taxon>Mycobacteriales</taxon>
        <taxon>Nocardiaceae</taxon>
        <taxon>Nocardia</taxon>
    </lineage>
</organism>
<evidence type="ECO:0000256" key="1">
    <source>
        <dbReference type="SAM" id="MobiDB-lite"/>
    </source>
</evidence>
<reference evidence="2 3" key="1">
    <citation type="submission" date="2024-10" db="EMBL/GenBank/DDBJ databases">
        <title>The Natural Products Discovery Center: Release of the First 8490 Sequenced Strains for Exploring Actinobacteria Biosynthetic Diversity.</title>
        <authorList>
            <person name="Kalkreuter E."/>
            <person name="Kautsar S.A."/>
            <person name="Yang D."/>
            <person name="Bader C.D."/>
            <person name="Teijaro C.N."/>
            <person name="Fluegel L."/>
            <person name="Davis C.M."/>
            <person name="Simpson J.R."/>
            <person name="Lauterbach L."/>
            <person name="Steele A.D."/>
            <person name="Gui C."/>
            <person name="Meng S."/>
            <person name="Li G."/>
            <person name="Viehrig K."/>
            <person name="Ye F."/>
            <person name="Su P."/>
            <person name="Kiefer A.F."/>
            <person name="Nichols A."/>
            <person name="Cepeda A.J."/>
            <person name="Yan W."/>
            <person name="Fan B."/>
            <person name="Jiang Y."/>
            <person name="Adhikari A."/>
            <person name="Zheng C.-J."/>
            <person name="Schuster L."/>
            <person name="Cowan T.M."/>
            <person name="Smanski M.J."/>
            <person name="Chevrette M.G."/>
            <person name="De Carvalho L.P.S."/>
            <person name="Shen B."/>
        </authorList>
    </citation>
    <scope>NUCLEOTIDE SEQUENCE [LARGE SCALE GENOMIC DNA]</scope>
    <source>
        <strain evidence="2 3">NPDC001867</strain>
    </source>
</reference>
<evidence type="ECO:0000313" key="3">
    <source>
        <dbReference type="Proteomes" id="UP001602089"/>
    </source>
</evidence>